<feature type="domain" description="Alcohol dehydrogenase-like C-terminal" evidence="2">
    <location>
        <begin position="243"/>
        <end position="367"/>
    </location>
</feature>
<evidence type="ECO:0000259" key="2">
    <source>
        <dbReference type="Pfam" id="PF00107"/>
    </source>
</evidence>
<accession>A0A7Y0L522</accession>
<reference evidence="4 5" key="1">
    <citation type="submission" date="2020-04" db="EMBL/GenBank/DDBJ databases">
        <authorList>
            <person name="Zhang R."/>
            <person name="Schippers A."/>
        </authorList>
    </citation>
    <scope>NUCLEOTIDE SEQUENCE [LARGE SCALE GENOMIC DNA]</scope>
    <source>
        <strain evidence="4 5">DSM 109850</strain>
    </source>
</reference>
<dbReference type="PANTHER" id="PTHR43401">
    <property type="entry name" value="L-THREONINE 3-DEHYDROGENASE"/>
    <property type="match status" value="1"/>
</dbReference>
<dbReference type="PANTHER" id="PTHR43401:SF2">
    <property type="entry name" value="L-THREONINE 3-DEHYDROGENASE"/>
    <property type="match status" value="1"/>
</dbReference>
<feature type="domain" description="Alcohol dehydrogenase-like N-terminal" evidence="3">
    <location>
        <begin position="62"/>
        <end position="188"/>
    </location>
</feature>
<dbReference type="SUPFAM" id="SSF50129">
    <property type="entry name" value="GroES-like"/>
    <property type="match status" value="1"/>
</dbReference>
<proteinExistence type="predicted"/>
<evidence type="ECO:0000313" key="4">
    <source>
        <dbReference type="EMBL" id="NMP23457.1"/>
    </source>
</evidence>
<sequence length="423" mass="45189">MTKTPLAAQSAGTPVDGYWGLEYNVSLSRLALQQLSPSRALRWGMKSLRLRKAPNPVVSDSPEWTAITPSLSGICGSDLSLLKGLSSPYLAPLVSLPAVLGHEVVGRIDSPSAPWPVGTRVILDPSLACAARGLPLCPACGRGEPDECEARADAHLGAGLLLGYHHSLPGGWSNRLWAPIAQVIPIPDDLEDARAVLAEPASIVAEGLSRLRWDGIGTLLIIGAGAIGLLSTWLVRSQHPDIAVFVRSRHPHQSALAAELGASSIFDEGGDREFVQRPELDSIAGRLLPASFGGWPFRTGGFDAVIDSVGTELSLFQALTLARPGGQILLLGAAGRLRTDLTPLWSRRITLFGSFGYGHHPFSPPQKTFHDVIALLRQTPSPIERIVSHIVPLTKFWEAFDILATRQTGAIKVAFSNDLAMKA</sequence>
<dbReference type="SUPFAM" id="SSF51735">
    <property type="entry name" value="NAD(P)-binding Rossmann-fold domains"/>
    <property type="match status" value="1"/>
</dbReference>
<dbReference type="RefSeq" id="WP_169100747.1">
    <property type="nucleotide sequence ID" value="NZ_JABBVZ010000052.1"/>
</dbReference>
<protein>
    <submittedName>
        <fullName evidence="4">Alcohol dehydrogenase catalytic domain-containing protein</fullName>
    </submittedName>
</protein>
<dbReference type="InterPro" id="IPR013149">
    <property type="entry name" value="ADH-like_C"/>
</dbReference>
<dbReference type="AlphaFoldDB" id="A0A7Y0L522"/>
<dbReference type="InterPro" id="IPR013154">
    <property type="entry name" value="ADH-like_N"/>
</dbReference>
<dbReference type="Pfam" id="PF00107">
    <property type="entry name" value="ADH_zinc_N"/>
    <property type="match status" value="1"/>
</dbReference>
<dbReference type="Gene3D" id="3.40.50.720">
    <property type="entry name" value="NAD(P)-binding Rossmann-like Domain"/>
    <property type="match status" value="1"/>
</dbReference>
<organism evidence="4 5">
    <name type="scientific">Sulfobacillus harzensis</name>
    <dbReference type="NCBI Taxonomy" id="2729629"/>
    <lineage>
        <taxon>Bacteria</taxon>
        <taxon>Bacillati</taxon>
        <taxon>Bacillota</taxon>
        <taxon>Clostridia</taxon>
        <taxon>Eubacteriales</taxon>
        <taxon>Clostridiales Family XVII. Incertae Sedis</taxon>
        <taxon>Sulfobacillus</taxon>
    </lineage>
</organism>
<gene>
    <name evidence="4" type="ORF">HIJ39_14010</name>
</gene>
<keyword evidence="5" id="KW-1185">Reference proteome</keyword>
<evidence type="ECO:0000313" key="5">
    <source>
        <dbReference type="Proteomes" id="UP000533476"/>
    </source>
</evidence>
<evidence type="ECO:0000259" key="3">
    <source>
        <dbReference type="Pfam" id="PF08240"/>
    </source>
</evidence>
<dbReference type="InterPro" id="IPR011032">
    <property type="entry name" value="GroES-like_sf"/>
</dbReference>
<dbReference type="Proteomes" id="UP000533476">
    <property type="component" value="Unassembled WGS sequence"/>
</dbReference>
<dbReference type="EMBL" id="JABBVZ010000052">
    <property type="protein sequence ID" value="NMP23457.1"/>
    <property type="molecule type" value="Genomic_DNA"/>
</dbReference>
<dbReference type="InterPro" id="IPR036291">
    <property type="entry name" value="NAD(P)-bd_dom_sf"/>
</dbReference>
<evidence type="ECO:0000256" key="1">
    <source>
        <dbReference type="ARBA" id="ARBA00023002"/>
    </source>
</evidence>
<dbReference type="Pfam" id="PF08240">
    <property type="entry name" value="ADH_N"/>
    <property type="match status" value="1"/>
</dbReference>
<name>A0A7Y0L522_9FIRM</name>
<dbReference type="Gene3D" id="3.90.180.10">
    <property type="entry name" value="Medium-chain alcohol dehydrogenases, catalytic domain"/>
    <property type="match status" value="1"/>
</dbReference>
<keyword evidence="1" id="KW-0560">Oxidoreductase</keyword>
<dbReference type="InterPro" id="IPR050129">
    <property type="entry name" value="Zn_alcohol_dh"/>
</dbReference>
<comment type="caution">
    <text evidence="4">The sequence shown here is derived from an EMBL/GenBank/DDBJ whole genome shotgun (WGS) entry which is preliminary data.</text>
</comment>
<dbReference type="GO" id="GO:0016491">
    <property type="term" value="F:oxidoreductase activity"/>
    <property type="evidence" value="ECO:0007669"/>
    <property type="project" value="UniProtKB-KW"/>
</dbReference>